<organism evidence="2 3">
    <name type="scientific">Hyunsoonleella jejuensis</name>
    <dbReference type="NCBI Taxonomy" id="419940"/>
    <lineage>
        <taxon>Bacteria</taxon>
        <taxon>Pseudomonadati</taxon>
        <taxon>Bacteroidota</taxon>
        <taxon>Flavobacteriia</taxon>
        <taxon>Flavobacteriales</taxon>
        <taxon>Flavobacteriaceae</taxon>
    </lineage>
</organism>
<protein>
    <submittedName>
        <fullName evidence="2">Uncharacterized protein</fullName>
    </submittedName>
</protein>
<keyword evidence="1" id="KW-0812">Transmembrane</keyword>
<evidence type="ECO:0000256" key="1">
    <source>
        <dbReference type="SAM" id="Phobius"/>
    </source>
</evidence>
<reference evidence="2 3" key="1">
    <citation type="submission" date="2016-10" db="EMBL/GenBank/DDBJ databases">
        <authorList>
            <person name="de Groot N.N."/>
        </authorList>
    </citation>
    <scope>NUCLEOTIDE SEQUENCE [LARGE SCALE GENOMIC DNA]</scope>
    <source>
        <strain evidence="2 3">DSM 21035</strain>
    </source>
</reference>
<gene>
    <name evidence="2" type="ORF">SAMN05421824_0152</name>
</gene>
<keyword evidence="1" id="KW-1133">Transmembrane helix</keyword>
<evidence type="ECO:0000313" key="3">
    <source>
        <dbReference type="Proteomes" id="UP000198999"/>
    </source>
</evidence>
<evidence type="ECO:0000313" key="2">
    <source>
        <dbReference type="EMBL" id="SEP72411.1"/>
    </source>
</evidence>
<keyword evidence="1" id="KW-0472">Membrane</keyword>
<dbReference type="AlphaFoldDB" id="A0A1H9A7A0"/>
<feature type="transmembrane region" description="Helical" evidence="1">
    <location>
        <begin position="33"/>
        <end position="52"/>
    </location>
</feature>
<accession>A0A1H9A7A0</accession>
<dbReference type="Proteomes" id="UP000198999">
    <property type="component" value="Unassembled WGS sequence"/>
</dbReference>
<name>A0A1H9A7A0_9FLAO</name>
<keyword evidence="3" id="KW-1185">Reference proteome</keyword>
<proteinExistence type="predicted"/>
<dbReference type="EMBL" id="FOFN01000001">
    <property type="protein sequence ID" value="SEP72411.1"/>
    <property type="molecule type" value="Genomic_DNA"/>
</dbReference>
<sequence length="70" mass="8011">MLFNDFKSVFFVLSVLFQNIAEPILSTYLTMKNVLRIILLLALIFIGSKVLFSDFSLEKPENKTLAVVKK</sequence>
<dbReference type="STRING" id="419940.SAMN05421824_0152"/>